<keyword evidence="4" id="KW-0804">Transcription</keyword>
<feature type="domain" description="HTH merR-type" evidence="6">
    <location>
        <begin position="9"/>
        <end position="78"/>
    </location>
</feature>
<accession>Q9AHJ9</accession>
<dbReference type="Pfam" id="PF13411">
    <property type="entry name" value="MerR_1"/>
    <property type="match status" value="1"/>
</dbReference>
<evidence type="ECO:0000256" key="1">
    <source>
        <dbReference type="ARBA" id="ARBA00022491"/>
    </source>
</evidence>
<sequence length="208" mass="23912">MLRVANDKLLSISEFAKLAGTTRRTLIFYDQKDVFKPMKIEETGYRYYSYEPLYQIGFILGLRDLGFSVEEIKDYLGGSSRDALNKKLISLKNKIELRIQNLKQLLAILRQKENDNFQLTDVDFYVVKECFLPDHDFWCSDPKADCSEAEIASSCNQFYQELGTGVMANKNLSGFITDLPQAKANTYANSGFRIIKKIIQSKSQHPDY</sequence>
<protein>
    <submittedName>
        <fullName evidence="7">Putative regulatory protein</fullName>
    </submittedName>
</protein>
<dbReference type="PANTHER" id="PTHR30204">
    <property type="entry name" value="REDOX-CYCLING DRUG-SENSING TRANSCRIPTIONAL ACTIVATOR SOXR"/>
    <property type="match status" value="1"/>
</dbReference>
<dbReference type="GO" id="GO:0003677">
    <property type="term" value="F:DNA binding"/>
    <property type="evidence" value="ECO:0007669"/>
    <property type="project" value="UniProtKB-KW"/>
</dbReference>
<dbReference type="Gene3D" id="1.10.1660.10">
    <property type="match status" value="1"/>
</dbReference>
<feature type="coiled-coil region" evidence="5">
    <location>
        <begin position="85"/>
        <end position="112"/>
    </location>
</feature>
<keyword evidence="1" id="KW-0678">Repressor</keyword>
<organism evidence="7">
    <name type="scientific">Lactobacillus gasseri</name>
    <dbReference type="NCBI Taxonomy" id="1596"/>
    <lineage>
        <taxon>Bacteria</taxon>
        <taxon>Bacillati</taxon>
        <taxon>Bacillota</taxon>
        <taxon>Bacilli</taxon>
        <taxon>Lactobacillales</taxon>
        <taxon>Lactobacillaceae</taxon>
        <taxon>Lactobacillus</taxon>
    </lineage>
</organism>
<dbReference type="InterPro" id="IPR009061">
    <property type="entry name" value="DNA-bd_dom_put_sf"/>
</dbReference>
<evidence type="ECO:0000256" key="3">
    <source>
        <dbReference type="ARBA" id="ARBA00023125"/>
    </source>
</evidence>
<dbReference type="PANTHER" id="PTHR30204:SF69">
    <property type="entry name" value="MERR-FAMILY TRANSCRIPTIONAL REGULATOR"/>
    <property type="match status" value="1"/>
</dbReference>
<keyword evidence="2" id="KW-0805">Transcription regulation</keyword>
<dbReference type="EMBL" id="AF305888">
    <property type="protein sequence ID" value="AAK07835.1"/>
    <property type="molecule type" value="Genomic_DNA"/>
</dbReference>
<evidence type="ECO:0000259" key="6">
    <source>
        <dbReference type="PROSITE" id="PS50937"/>
    </source>
</evidence>
<keyword evidence="5" id="KW-0175">Coiled coil</keyword>
<dbReference type="InterPro" id="IPR047057">
    <property type="entry name" value="MerR_fam"/>
</dbReference>
<evidence type="ECO:0000256" key="4">
    <source>
        <dbReference type="ARBA" id="ARBA00023163"/>
    </source>
</evidence>
<dbReference type="PROSITE" id="PS50937">
    <property type="entry name" value="HTH_MERR_2"/>
    <property type="match status" value="1"/>
</dbReference>
<evidence type="ECO:0000256" key="2">
    <source>
        <dbReference type="ARBA" id="ARBA00023015"/>
    </source>
</evidence>
<evidence type="ECO:0000256" key="5">
    <source>
        <dbReference type="SAM" id="Coils"/>
    </source>
</evidence>
<name>Q9AHJ9_LACGS</name>
<evidence type="ECO:0000313" key="7">
    <source>
        <dbReference type="EMBL" id="AAK07835.1"/>
    </source>
</evidence>
<proteinExistence type="predicted"/>
<reference evidence="7" key="1">
    <citation type="journal article" date="2001" name="Appl. Environ. Microbiol.">
        <title>Identification and cloning of gusA, encoding a new beta-glucuronidase from Lactobacillus gasseri ADH.</title>
        <authorList>
            <person name="Russell W.M."/>
            <person name="Klaenhammer T.R."/>
        </authorList>
    </citation>
    <scope>NUCLEOTIDE SEQUENCE</scope>
    <source>
        <strain evidence="7">ADH</strain>
    </source>
</reference>
<dbReference type="SUPFAM" id="SSF46955">
    <property type="entry name" value="Putative DNA-binding domain"/>
    <property type="match status" value="1"/>
</dbReference>
<dbReference type="InterPro" id="IPR000551">
    <property type="entry name" value="MerR-type_HTH_dom"/>
</dbReference>
<keyword evidence="3" id="KW-0238">DNA-binding</keyword>
<dbReference type="GO" id="GO:0003700">
    <property type="term" value="F:DNA-binding transcription factor activity"/>
    <property type="evidence" value="ECO:0007669"/>
    <property type="project" value="InterPro"/>
</dbReference>
<dbReference type="SMART" id="SM00422">
    <property type="entry name" value="HTH_MERR"/>
    <property type="match status" value="1"/>
</dbReference>
<dbReference type="AlphaFoldDB" id="Q9AHJ9"/>